<proteinExistence type="predicted"/>
<feature type="region of interest" description="Disordered" evidence="2">
    <location>
        <begin position="726"/>
        <end position="751"/>
    </location>
</feature>
<evidence type="ECO:0000313" key="4">
    <source>
        <dbReference type="EMBL" id="MFC5505156.1"/>
    </source>
</evidence>
<evidence type="ECO:0000259" key="3">
    <source>
        <dbReference type="Pfam" id="PF10145"/>
    </source>
</evidence>
<dbReference type="PANTHER" id="PTHR37813:SF1">
    <property type="entry name" value="FELS-2 PROPHAGE PROTEIN"/>
    <property type="match status" value="1"/>
</dbReference>
<dbReference type="Proteomes" id="UP001596060">
    <property type="component" value="Unassembled WGS sequence"/>
</dbReference>
<keyword evidence="5" id="KW-1185">Reference proteome</keyword>
<evidence type="ECO:0000256" key="1">
    <source>
        <dbReference type="ARBA" id="ARBA00022612"/>
    </source>
</evidence>
<comment type="caution">
    <text evidence="4">The sequence shown here is derived from an EMBL/GenBank/DDBJ whole genome shotgun (WGS) entry which is preliminary data.</text>
</comment>
<evidence type="ECO:0000256" key="2">
    <source>
        <dbReference type="SAM" id="MobiDB-lite"/>
    </source>
</evidence>
<evidence type="ECO:0000313" key="5">
    <source>
        <dbReference type="Proteomes" id="UP001596060"/>
    </source>
</evidence>
<accession>A0ABW0NXG1</accession>
<keyword evidence="1" id="KW-1188">Viral release from host cell</keyword>
<dbReference type="Pfam" id="PF10145">
    <property type="entry name" value="PhageMin_Tail"/>
    <property type="match status" value="1"/>
</dbReference>
<sequence>MAIVNEARAVLTAEDRASAVLAMVARNFDRLNRAADRLDANGAGARRQQVTQQAMSRTAVITERMGAVAARAAGPLAAVMGVYGAARFVNSANREFAQNERAMTRIAVTADASAEVQKASWSELQKLAFETAQPVDKVREGLESLVAAGRSLPEAMAFLPSVARTAQASGATTADIARSADAVGSAFKIAGADMQSAFDIMATGGKLGQFELKDMARYLPSLAPAAAAIGMEGKKGLTELVAMLQVLRKGSGTAEEAAGSMNNILQKMSSEETAKKYKKLGVDLEGMFKKGKATGQDMVSVFMEATQLATKGDLGKLPQLIGDMEFARGVRALMMFRGEFDKMKQTISATSAGAVAGDLNRVLSTSQATMDRMKISSDRLTTAVGERLTPAFQGLANVATAAMNAVSGALEPKKSDKELAAGIGAPEQLTPAEQSVRNAERVKKMLKDARDRGSELYSMRDGGFGVGTSRFSPNRAAILRNKSKLTKAERQELDGINRQEQKLREARDAADRRNERPDFTRFRADEAAFADSYKKEGRSGPLYGAMDAANRETQRRRDAESSIKIDDLLAGQGEAGTAFRAAYDAYVRSERARVLARRDAPSMDDGTPLPKTYDPTLGRQADEARTQMVRAAQELLARSGQMPTQAQIESLYGQLAEAAKNLSEKAAVVPGVDPQKVPGQAESMQKALESANITAKADISTTSDIRVKVEAEPGWFARLVSQVTKTTTTDTRGISLPGKETRSGGGGGMAP</sequence>
<protein>
    <submittedName>
        <fullName evidence="4">Phage tail tape measure protein</fullName>
    </submittedName>
</protein>
<dbReference type="RefSeq" id="WP_377816262.1">
    <property type="nucleotide sequence ID" value="NZ_JBHSLU010000012.1"/>
</dbReference>
<name>A0ABW0NXG1_9HYPH</name>
<gene>
    <name evidence="4" type="ORF">ACFPN9_07790</name>
</gene>
<feature type="region of interest" description="Disordered" evidence="2">
    <location>
        <begin position="489"/>
        <end position="515"/>
    </location>
</feature>
<dbReference type="PANTHER" id="PTHR37813">
    <property type="entry name" value="FELS-2 PROPHAGE PROTEIN"/>
    <property type="match status" value="1"/>
</dbReference>
<reference evidence="5" key="1">
    <citation type="journal article" date="2019" name="Int. J. Syst. Evol. Microbiol.">
        <title>The Global Catalogue of Microorganisms (GCM) 10K type strain sequencing project: providing services to taxonomists for standard genome sequencing and annotation.</title>
        <authorList>
            <consortium name="The Broad Institute Genomics Platform"/>
            <consortium name="The Broad Institute Genome Sequencing Center for Infectious Disease"/>
            <person name="Wu L."/>
            <person name="Ma J."/>
        </authorList>
    </citation>
    <scope>NUCLEOTIDE SEQUENCE [LARGE SCALE GENOMIC DNA]</scope>
    <source>
        <strain evidence="5">CCUG 43117</strain>
    </source>
</reference>
<feature type="domain" description="Phage tail tape measure protein" evidence="3">
    <location>
        <begin position="130"/>
        <end position="300"/>
    </location>
</feature>
<feature type="region of interest" description="Disordered" evidence="2">
    <location>
        <begin position="597"/>
        <end position="617"/>
    </location>
</feature>
<dbReference type="InterPro" id="IPR010090">
    <property type="entry name" value="Phage_tape_meas"/>
</dbReference>
<dbReference type="NCBIfam" id="TIGR01760">
    <property type="entry name" value="tape_meas_TP901"/>
    <property type="match status" value="1"/>
</dbReference>
<dbReference type="EMBL" id="JBHSLU010000012">
    <property type="protein sequence ID" value="MFC5505156.1"/>
    <property type="molecule type" value="Genomic_DNA"/>
</dbReference>
<organism evidence="4 5">
    <name type="scientific">Bosea massiliensis</name>
    <dbReference type="NCBI Taxonomy" id="151419"/>
    <lineage>
        <taxon>Bacteria</taxon>
        <taxon>Pseudomonadati</taxon>
        <taxon>Pseudomonadota</taxon>
        <taxon>Alphaproteobacteria</taxon>
        <taxon>Hyphomicrobiales</taxon>
        <taxon>Boseaceae</taxon>
        <taxon>Bosea</taxon>
    </lineage>
</organism>